<name>A0ABW1IYH5_9PSEU</name>
<comment type="caution">
    <text evidence="2">The sequence shown here is derived from an EMBL/GenBank/DDBJ whole genome shotgun (WGS) entry which is preliminary data.</text>
</comment>
<dbReference type="Proteomes" id="UP001596302">
    <property type="component" value="Unassembled WGS sequence"/>
</dbReference>
<proteinExistence type="predicted"/>
<protein>
    <recommendedName>
        <fullName evidence="4">DUF4439 domain-containing protein</fullName>
    </recommendedName>
</protein>
<keyword evidence="3" id="KW-1185">Reference proteome</keyword>
<gene>
    <name evidence="2" type="ORF">ACFQE5_03875</name>
</gene>
<organism evidence="2 3">
    <name type="scientific">Pseudonocardia hispaniensis</name>
    <dbReference type="NCBI Taxonomy" id="904933"/>
    <lineage>
        <taxon>Bacteria</taxon>
        <taxon>Bacillati</taxon>
        <taxon>Actinomycetota</taxon>
        <taxon>Actinomycetes</taxon>
        <taxon>Pseudonocardiales</taxon>
        <taxon>Pseudonocardiaceae</taxon>
        <taxon>Pseudonocardia</taxon>
    </lineage>
</organism>
<dbReference type="RefSeq" id="WP_379582826.1">
    <property type="nucleotide sequence ID" value="NZ_JBHSQW010000009.1"/>
</dbReference>
<evidence type="ECO:0000256" key="1">
    <source>
        <dbReference type="SAM" id="MobiDB-lite"/>
    </source>
</evidence>
<accession>A0ABW1IYH5</accession>
<reference evidence="3" key="1">
    <citation type="journal article" date="2019" name="Int. J. Syst. Evol. Microbiol.">
        <title>The Global Catalogue of Microorganisms (GCM) 10K type strain sequencing project: providing services to taxonomists for standard genome sequencing and annotation.</title>
        <authorList>
            <consortium name="The Broad Institute Genomics Platform"/>
            <consortium name="The Broad Institute Genome Sequencing Center for Infectious Disease"/>
            <person name="Wu L."/>
            <person name="Ma J."/>
        </authorList>
    </citation>
    <scope>NUCLEOTIDE SEQUENCE [LARGE SCALE GENOMIC DNA]</scope>
    <source>
        <strain evidence="3">CCM 8391</strain>
    </source>
</reference>
<evidence type="ECO:0000313" key="2">
    <source>
        <dbReference type="EMBL" id="MFC5993350.1"/>
    </source>
</evidence>
<feature type="region of interest" description="Disordered" evidence="1">
    <location>
        <begin position="204"/>
        <end position="223"/>
    </location>
</feature>
<dbReference type="EMBL" id="JBHSQW010000009">
    <property type="protein sequence ID" value="MFC5993350.1"/>
    <property type="molecule type" value="Genomic_DNA"/>
</dbReference>
<evidence type="ECO:0000313" key="3">
    <source>
        <dbReference type="Proteomes" id="UP001596302"/>
    </source>
</evidence>
<evidence type="ECO:0008006" key="4">
    <source>
        <dbReference type="Google" id="ProtNLM"/>
    </source>
</evidence>
<sequence>MRRLVAWAGCVVVALLVAWYAGGQFAPAQPRPPAGSVRLGPDPGEPVAGYLARLPALLPVPGTSAPALVQLAAEVPTADAALLAGVMRVDSVVLRVPLARVQTALYFEALDPRIELPRALDTARQRAAHAAAAEAGRLTGRPGAVAAAEQAALADPGCACVVAFVVEGERAALETLAGRPGVRAVHAAPAGTTPVELALAPLLPEQTDRADPLPDDGPVPTAR</sequence>